<sequence length="25" mass="3109">MQMTIYPEEYRGKYCHRHPHWDGSS</sequence>
<organism evidence="1">
    <name type="scientific">Rhizophora mucronata</name>
    <name type="common">Asiatic mangrove</name>
    <dbReference type="NCBI Taxonomy" id="61149"/>
    <lineage>
        <taxon>Eukaryota</taxon>
        <taxon>Viridiplantae</taxon>
        <taxon>Streptophyta</taxon>
        <taxon>Embryophyta</taxon>
        <taxon>Tracheophyta</taxon>
        <taxon>Spermatophyta</taxon>
        <taxon>Magnoliopsida</taxon>
        <taxon>eudicotyledons</taxon>
        <taxon>Gunneridae</taxon>
        <taxon>Pentapetalae</taxon>
        <taxon>rosids</taxon>
        <taxon>fabids</taxon>
        <taxon>Malpighiales</taxon>
        <taxon>Rhizophoraceae</taxon>
        <taxon>Rhizophora</taxon>
    </lineage>
</organism>
<proteinExistence type="predicted"/>
<accession>A0A2P2P5R0</accession>
<dbReference type="AlphaFoldDB" id="A0A2P2P5R0"/>
<reference evidence="1" key="1">
    <citation type="submission" date="2018-02" db="EMBL/GenBank/DDBJ databases">
        <title>Rhizophora mucronata_Transcriptome.</title>
        <authorList>
            <person name="Meera S.P."/>
            <person name="Sreeshan A."/>
            <person name="Augustine A."/>
        </authorList>
    </citation>
    <scope>NUCLEOTIDE SEQUENCE</scope>
    <source>
        <tissue evidence="1">Leaf</tissue>
    </source>
</reference>
<evidence type="ECO:0000313" key="1">
    <source>
        <dbReference type="EMBL" id="MBX50106.1"/>
    </source>
</evidence>
<name>A0A2P2P5R0_RHIMU</name>
<protein>
    <submittedName>
        <fullName evidence="1">Uncharacterized protein</fullName>
    </submittedName>
</protein>
<dbReference type="EMBL" id="GGEC01069622">
    <property type="protein sequence ID" value="MBX50106.1"/>
    <property type="molecule type" value="Transcribed_RNA"/>
</dbReference>